<protein>
    <submittedName>
        <fullName evidence="2">Metallophosphatase</fullName>
    </submittedName>
</protein>
<dbReference type="InterPro" id="IPR029052">
    <property type="entry name" value="Metallo-depent_PP-like"/>
</dbReference>
<feature type="domain" description="PhoD-like phosphatase" evidence="1">
    <location>
        <begin position="345"/>
        <end position="425"/>
    </location>
</feature>
<dbReference type="STRING" id="50718.SU60_05140"/>
<dbReference type="CDD" id="cd07389">
    <property type="entry name" value="MPP_PhoD"/>
    <property type="match status" value="1"/>
</dbReference>
<dbReference type="Pfam" id="PF19050">
    <property type="entry name" value="PhoD_2"/>
    <property type="match status" value="2"/>
</dbReference>
<dbReference type="OrthoDB" id="9795624at2"/>
<dbReference type="RefSeq" id="WP_041154619.1">
    <property type="nucleotide sequence ID" value="NZ_CBCRVP010000003.1"/>
</dbReference>
<dbReference type="PANTHER" id="PTHR46689:SF1">
    <property type="entry name" value="PHOD-LIKE PHOSPHATASE DOMAIN-CONTAINING PROTEIN"/>
    <property type="match status" value="1"/>
</dbReference>
<accession>A0A0C3EBS5</accession>
<dbReference type="AlphaFoldDB" id="A0A0C3EBS5"/>
<evidence type="ECO:0000313" key="2">
    <source>
        <dbReference type="EMBL" id="KIN11893.1"/>
    </source>
</evidence>
<name>A0A0C3EBS5_9VIBR</name>
<proteinExistence type="predicted"/>
<dbReference type="SUPFAM" id="SSF56300">
    <property type="entry name" value="Metallo-dependent phosphatases"/>
    <property type="match status" value="1"/>
</dbReference>
<dbReference type="PANTHER" id="PTHR46689">
    <property type="entry name" value="MEMBRANE PROTEIN, PUTATIVE-RELATED"/>
    <property type="match status" value="1"/>
</dbReference>
<evidence type="ECO:0000259" key="1">
    <source>
        <dbReference type="Pfam" id="PF19050"/>
    </source>
</evidence>
<gene>
    <name evidence="2" type="ORF">SU60_05140</name>
</gene>
<dbReference type="EMBL" id="JXOK01000010">
    <property type="protein sequence ID" value="KIN11893.1"/>
    <property type="molecule type" value="Genomic_DNA"/>
</dbReference>
<dbReference type="Proteomes" id="UP000031977">
    <property type="component" value="Unassembled WGS sequence"/>
</dbReference>
<dbReference type="GO" id="GO:0016020">
    <property type="term" value="C:membrane"/>
    <property type="evidence" value="ECO:0007669"/>
    <property type="project" value="TreeGrafter"/>
</dbReference>
<dbReference type="Gene3D" id="3.60.21.70">
    <property type="entry name" value="PhoD-like phosphatase"/>
    <property type="match status" value="1"/>
</dbReference>
<dbReference type="InterPro" id="IPR018946">
    <property type="entry name" value="PhoD-like_MPP"/>
</dbReference>
<evidence type="ECO:0000313" key="3">
    <source>
        <dbReference type="Proteomes" id="UP000031977"/>
    </source>
</evidence>
<organism evidence="2 3">
    <name type="scientific">Vibrio mytili</name>
    <dbReference type="NCBI Taxonomy" id="50718"/>
    <lineage>
        <taxon>Bacteria</taxon>
        <taxon>Pseudomonadati</taxon>
        <taxon>Pseudomonadota</taxon>
        <taxon>Gammaproteobacteria</taxon>
        <taxon>Vibrionales</taxon>
        <taxon>Vibrionaceae</taxon>
        <taxon>Vibrio</taxon>
    </lineage>
</organism>
<reference evidence="2 3" key="1">
    <citation type="submission" date="2015-01" db="EMBL/GenBank/DDBJ databases">
        <title>Draft genome of Vibrio mytili type strain CAIM 528.</title>
        <authorList>
            <person name="Gonzalez-Castillo A."/>
            <person name="Gomez-Gil B."/>
            <person name="Enciso-Ibarra J."/>
        </authorList>
    </citation>
    <scope>NUCLEOTIDE SEQUENCE [LARGE SCALE GENOMIC DNA]</scope>
    <source>
        <strain evidence="2 3">CAIM 528</strain>
    </source>
</reference>
<comment type="caution">
    <text evidence="2">The sequence shown here is derived from an EMBL/GenBank/DDBJ whole genome shotgun (WGS) entry which is preliminary data.</text>
</comment>
<keyword evidence="3" id="KW-1185">Reference proteome</keyword>
<sequence>MHNKLVLGPILGLESDQLYTVVVVTKKSADSVHVSYLNHQPVPAQLIGEISDGKVWRMELSIDTSGADVIDYSLQQDGLTLIDQQGNQSWSFYVPSEKEKPKFAYASCNGFSDLTLMNTTDEPFRLWKTMASEHKREPFSLLLMGGDQVYADAIWTKISLLKSWNELDRKEKVKRRATKNMVKQIDRFYSELYVDRWNREPMASMLASIPSIMMWDDHDIFDGWGSYPEDIQTCDVYQAIFHSARKHFELLQVRGKQNRSLMQLNTQPIVHYGATLTFRDYDILVLDNRSERSLSKVMGSEQWQSVSSYLAQNTSPNLLILSAVPVVYRDFSFAESAVDATPWEEELTDDLKDHWRAKEHEGERSRLIMHLLESGNRRQGRSVILSGDVHVGALGVIRDQRSENNRPVHQIVSSGIVHPAPSYMQWLGICAITNDRTEHLDENNQIVTDMLRPFGSDKYIRSRNFATLLEGNDNKLWVNWLTEAKDKPNFPIL</sequence>
<dbReference type="InterPro" id="IPR038607">
    <property type="entry name" value="PhoD-like_sf"/>
</dbReference>
<feature type="domain" description="PhoD-like phosphatase" evidence="1">
    <location>
        <begin position="90"/>
        <end position="339"/>
    </location>
</feature>
<dbReference type="InterPro" id="IPR043904">
    <property type="entry name" value="PhoD_2-like"/>
</dbReference>